<dbReference type="WBParaSite" id="jg9132">
    <property type="protein sequence ID" value="jg9132"/>
    <property type="gene ID" value="jg9132"/>
</dbReference>
<reference evidence="2" key="1">
    <citation type="submission" date="2022-11" db="UniProtKB">
        <authorList>
            <consortium name="WormBaseParasite"/>
        </authorList>
    </citation>
    <scope>IDENTIFICATION</scope>
</reference>
<name>A0A915ESU8_9BILA</name>
<evidence type="ECO:0000313" key="2">
    <source>
        <dbReference type="WBParaSite" id="jg9132"/>
    </source>
</evidence>
<evidence type="ECO:0000313" key="1">
    <source>
        <dbReference type="Proteomes" id="UP000887574"/>
    </source>
</evidence>
<sequence>MDYLYGLSNCSGKLGLLIQLEVLSSGGITSVVHQVSSLSPVRSSRSLLLLFDRRSSGPREGFRSSQEFGAAFTNAVFP</sequence>
<dbReference type="Proteomes" id="UP000887574">
    <property type="component" value="Unplaced"/>
</dbReference>
<dbReference type="AlphaFoldDB" id="A0A915ESU8"/>
<proteinExistence type="predicted"/>
<organism evidence="1 2">
    <name type="scientific">Ditylenchus dipsaci</name>
    <dbReference type="NCBI Taxonomy" id="166011"/>
    <lineage>
        <taxon>Eukaryota</taxon>
        <taxon>Metazoa</taxon>
        <taxon>Ecdysozoa</taxon>
        <taxon>Nematoda</taxon>
        <taxon>Chromadorea</taxon>
        <taxon>Rhabditida</taxon>
        <taxon>Tylenchina</taxon>
        <taxon>Tylenchomorpha</taxon>
        <taxon>Sphaerularioidea</taxon>
        <taxon>Anguinidae</taxon>
        <taxon>Anguininae</taxon>
        <taxon>Ditylenchus</taxon>
    </lineage>
</organism>
<accession>A0A915ESU8</accession>
<protein>
    <submittedName>
        <fullName evidence="2">Uncharacterized protein</fullName>
    </submittedName>
</protein>
<keyword evidence="1" id="KW-1185">Reference proteome</keyword>